<gene>
    <name evidence="3" type="ORF">ACFSJU_12970</name>
</gene>
<sequence length="246" mass="28023">MLRSIYSLIGFTIGATDGEMGKVKNFYFDDETWEIRYLIVETGGWLSGRKVLISPVALKTPFWDAESFPVNLSKEQVKNSPDVDTDKPVSRQQEHDLHSHYSWPYNDKPSIAYTTIGVIGGVPSVTIPSEEKMDGGSPGTITNGDPHLRSFKEVVGYKIFSFEDKVGRVDDFLVDKNWNIPYMAIETGKWHPGKRILTSTKNIEKIEWKDSSVFINEKLESLRHSKEYDYTQLTVRGFEQSLKTSD</sequence>
<dbReference type="Proteomes" id="UP001597387">
    <property type="component" value="Unassembled WGS sequence"/>
</dbReference>
<dbReference type="InterPro" id="IPR014747">
    <property type="entry name" value="Bac_photo_RC_H_C"/>
</dbReference>
<evidence type="ECO:0000256" key="1">
    <source>
        <dbReference type="SAM" id="MobiDB-lite"/>
    </source>
</evidence>
<dbReference type="Pfam" id="PF05239">
    <property type="entry name" value="PRC"/>
    <property type="match status" value="1"/>
</dbReference>
<protein>
    <submittedName>
        <fullName evidence="3">PRC-barrel domain-containing protein</fullName>
    </submittedName>
</protein>
<evidence type="ECO:0000313" key="3">
    <source>
        <dbReference type="EMBL" id="MFD2163311.1"/>
    </source>
</evidence>
<reference evidence="4" key="1">
    <citation type="journal article" date="2019" name="Int. J. Syst. Evol. Microbiol.">
        <title>The Global Catalogue of Microorganisms (GCM) 10K type strain sequencing project: providing services to taxonomists for standard genome sequencing and annotation.</title>
        <authorList>
            <consortium name="The Broad Institute Genomics Platform"/>
            <consortium name="The Broad Institute Genome Sequencing Center for Infectious Disease"/>
            <person name="Wu L."/>
            <person name="Ma J."/>
        </authorList>
    </citation>
    <scope>NUCLEOTIDE SEQUENCE [LARGE SCALE GENOMIC DNA]</scope>
    <source>
        <strain evidence="4">KCTC 42217</strain>
    </source>
</reference>
<feature type="compositionally biased region" description="Basic and acidic residues" evidence="1">
    <location>
        <begin position="84"/>
        <end position="97"/>
    </location>
</feature>
<organism evidence="3 4">
    <name type="scientific">Paradesertivirga mongoliensis</name>
    <dbReference type="NCBI Taxonomy" id="2100740"/>
    <lineage>
        <taxon>Bacteria</taxon>
        <taxon>Pseudomonadati</taxon>
        <taxon>Bacteroidota</taxon>
        <taxon>Sphingobacteriia</taxon>
        <taxon>Sphingobacteriales</taxon>
        <taxon>Sphingobacteriaceae</taxon>
        <taxon>Paradesertivirga</taxon>
    </lineage>
</organism>
<dbReference type="RefSeq" id="WP_255901094.1">
    <property type="nucleotide sequence ID" value="NZ_JAFMZO010000002.1"/>
</dbReference>
<evidence type="ECO:0000313" key="4">
    <source>
        <dbReference type="Proteomes" id="UP001597387"/>
    </source>
</evidence>
<dbReference type="InterPro" id="IPR027275">
    <property type="entry name" value="PRC-brl_dom"/>
</dbReference>
<dbReference type="Gene3D" id="3.90.50.10">
    <property type="entry name" value="Photosynthetic Reaction Center, subunit H, domain 2"/>
    <property type="match status" value="2"/>
</dbReference>
<proteinExistence type="predicted"/>
<dbReference type="SUPFAM" id="SSF50346">
    <property type="entry name" value="PRC-barrel domain"/>
    <property type="match status" value="2"/>
</dbReference>
<dbReference type="EMBL" id="JBHUHZ010000002">
    <property type="protein sequence ID" value="MFD2163311.1"/>
    <property type="molecule type" value="Genomic_DNA"/>
</dbReference>
<dbReference type="InterPro" id="IPR011033">
    <property type="entry name" value="PRC_barrel-like_sf"/>
</dbReference>
<evidence type="ECO:0000259" key="2">
    <source>
        <dbReference type="Pfam" id="PF05239"/>
    </source>
</evidence>
<accession>A0ABW4ZNA5</accession>
<feature type="region of interest" description="Disordered" evidence="1">
    <location>
        <begin position="74"/>
        <end position="97"/>
    </location>
</feature>
<feature type="domain" description="PRC-barrel" evidence="2">
    <location>
        <begin position="5"/>
        <end position="54"/>
    </location>
</feature>
<keyword evidence="4" id="KW-1185">Reference proteome</keyword>
<name>A0ABW4ZNA5_9SPHI</name>
<comment type="caution">
    <text evidence="3">The sequence shown here is derived from an EMBL/GenBank/DDBJ whole genome shotgun (WGS) entry which is preliminary data.</text>
</comment>